<feature type="region of interest" description="Disordered" evidence="1">
    <location>
        <begin position="88"/>
        <end position="145"/>
    </location>
</feature>
<feature type="region of interest" description="Disordered" evidence="1">
    <location>
        <begin position="1"/>
        <end position="24"/>
    </location>
</feature>
<evidence type="ECO:0000313" key="2">
    <source>
        <dbReference type="EMBL" id="EAA30716.1"/>
    </source>
</evidence>
<dbReference type="EMBL" id="CM002242">
    <property type="protein sequence ID" value="EAA30716.1"/>
    <property type="molecule type" value="Genomic_DNA"/>
</dbReference>
<gene>
    <name evidence="2" type="ORF">NCU02308</name>
</gene>
<dbReference type="PaxDb" id="5141-EFNCRP00000003093"/>
<sequence>MASAHGLPTATSTPQKKLRRNRFHRQLDQTAVSFCFGMKDTRQRDQRPRQPRAPLCFQVLHVIAMAMEKGGRWRKDRQKMGMSMAAMRPHHSPTQPVSGLLPSLRGGQGLGKDDKGSFRQARVSNGDEDGAELAPKGPRKPGSETVVGAKNTDLATSLFFSSVKDLILHLGDHGRSQDSFSERVSREEVGKNFGKDGTTLASKVGEPNPRLHYSRAEDRKEPSRTALIGITQEYLHEDSMCHDIMTACYPTHRLLSLGPMGP</sequence>
<dbReference type="RefSeq" id="XP_959952.1">
    <property type="nucleotide sequence ID" value="XM_954859.1"/>
</dbReference>
<name>Q7S562_NEUCR</name>
<accession>Q7S562</accession>
<dbReference type="AlphaFoldDB" id="Q7S562"/>
<dbReference type="Proteomes" id="UP000001805">
    <property type="component" value="Chromosome 7, Linkage Group VII"/>
</dbReference>
<evidence type="ECO:0000313" key="3">
    <source>
        <dbReference type="Proteomes" id="UP000001805"/>
    </source>
</evidence>
<dbReference type="KEGG" id="ncr:NCU02308"/>
<protein>
    <submittedName>
        <fullName evidence="2">Uncharacterized protein</fullName>
    </submittedName>
</protein>
<keyword evidence="3" id="KW-1185">Reference proteome</keyword>
<dbReference type="GeneID" id="3876067"/>
<dbReference type="InParanoid" id="Q7S562"/>
<dbReference type="VEuPathDB" id="FungiDB:NCU02308"/>
<proteinExistence type="predicted"/>
<evidence type="ECO:0000256" key="1">
    <source>
        <dbReference type="SAM" id="MobiDB-lite"/>
    </source>
</evidence>
<dbReference type="HOGENOM" id="CLU_1111663_0_0_1"/>
<reference evidence="2 3" key="1">
    <citation type="journal article" date="2003" name="Nature">
        <title>The genome sequence of the filamentous fungus Neurospora crassa.</title>
        <authorList>
            <person name="Galagan J.E."/>
            <person name="Calvo S.E."/>
            <person name="Borkovich K.A."/>
            <person name="Selker E.U."/>
            <person name="Read N.D."/>
            <person name="Jaffe D."/>
            <person name="FitzHugh W."/>
            <person name="Ma L.J."/>
            <person name="Smirnov S."/>
            <person name="Purcell S."/>
            <person name="Rehman B."/>
            <person name="Elkins T."/>
            <person name="Engels R."/>
            <person name="Wang S."/>
            <person name="Nielsen C.B."/>
            <person name="Butler J."/>
            <person name="Endrizzi M."/>
            <person name="Qui D."/>
            <person name="Ianakiev P."/>
            <person name="Bell-Pedersen D."/>
            <person name="Nelson M.A."/>
            <person name="Werner-Washburne M."/>
            <person name="Selitrennikoff C.P."/>
            <person name="Kinsey J.A."/>
            <person name="Braun E.L."/>
            <person name="Zelter A."/>
            <person name="Schulte U."/>
            <person name="Kothe G.O."/>
            <person name="Jedd G."/>
            <person name="Mewes W."/>
            <person name="Staben C."/>
            <person name="Marcotte E."/>
            <person name="Greenberg D."/>
            <person name="Roy A."/>
            <person name="Foley K."/>
            <person name="Naylor J."/>
            <person name="Stange-Thomann N."/>
            <person name="Barrett R."/>
            <person name="Gnerre S."/>
            <person name="Kamal M."/>
            <person name="Kamvysselis M."/>
            <person name="Mauceli E."/>
            <person name="Bielke C."/>
            <person name="Rudd S."/>
            <person name="Frishman D."/>
            <person name="Krystofova S."/>
            <person name="Rasmussen C."/>
            <person name="Metzenberg R.L."/>
            <person name="Perkins D.D."/>
            <person name="Kroken S."/>
            <person name="Cogoni C."/>
            <person name="Macino G."/>
            <person name="Catcheside D."/>
            <person name="Li W."/>
            <person name="Pratt R.J."/>
            <person name="Osmani S.A."/>
            <person name="DeSouza C.P."/>
            <person name="Glass L."/>
            <person name="Orbach M.J."/>
            <person name="Berglund J.A."/>
            <person name="Voelker R."/>
            <person name="Yarden O."/>
            <person name="Plamann M."/>
            <person name="Seiler S."/>
            <person name="Dunlap J."/>
            <person name="Radford A."/>
            <person name="Aramayo R."/>
            <person name="Natvig D.O."/>
            <person name="Alex L.A."/>
            <person name="Mannhaupt G."/>
            <person name="Ebbole D.J."/>
            <person name="Freitag M."/>
            <person name="Paulsen I."/>
            <person name="Sachs M.S."/>
            <person name="Lander E.S."/>
            <person name="Nusbaum C."/>
            <person name="Birren B."/>
        </authorList>
    </citation>
    <scope>NUCLEOTIDE SEQUENCE [LARGE SCALE GENOMIC DNA]</scope>
    <source>
        <strain evidence="3">ATCC 24698 / 74-OR23-1A / CBS 708.71 / DSM 1257 / FGSC 987</strain>
    </source>
</reference>
<organism evidence="2 3">
    <name type="scientific">Neurospora crassa (strain ATCC 24698 / 74-OR23-1A / CBS 708.71 / DSM 1257 / FGSC 987)</name>
    <dbReference type="NCBI Taxonomy" id="367110"/>
    <lineage>
        <taxon>Eukaryota</taxon>
        <taxon>Fungi</taxon>
        <taxon>Dikarya</taxon>
        <taxon>Ascomycota</taxon>
        <taxon>Pezizomycotina</taxon>
        <taxon>Sordariomycetes</taxon>
        <taxon>Sordariomycetidae</taxon>
        <taxon>Sordariales</taxon>
        <taxon>Sordariaceae</taxon>
        <taxon>Neurospora</taxon>
    </lineage>
</organism>